<proteinExistence type="predicted"/>
<protein>
    <submittedName>
        <fullName evidence="1">ShKT domain-containing protein</fullName>
    </submittedName>
</protein>
<organism evidence="1">
    <name type="scientific">Schistosoma curassoni</name>
    <dbReference type="NCBI Taxonomy" id="6186"/>
    <lineage>
        <taxon>Eukaryota</taxon>
        <taxon>Metazoa</taxon>
        <taxon>Spiralia</taxon>
        <taxon>Lophotrochozoa</taxon>
        <taxon>Platyhelminthes</taxon>
        <taxon>Trematoda</taxon>
        <taxon>Digenea</taxon>
        <taxon>Strigeidida</taxon>
        <taxon>Schistosomatoidea</taxon>
        <taxon>Schistosomatidae</taxon>
        <taxon>Schistosoma</taxon>
    </lineage>
</organism>
<accession>A0A183L7E2</accession>
<reference evidence="1" key="1">
    <citation type="submission" date="2016-06" db="UniProtKB">
        <authorList>
            <consortium name="WormBaseParasite"/>
        </authorList>
    </citation>
    <scope>IDENTIFICATION</scope>
</reference>
<dbReference type="WBParaSite" id="SCUD_0002326501-mRNA-1">
    <property type="protein sequence ID" value="SCUD_0002326501-mRNA-1"/>
    <property type="gene ID" value="SCUD_0002326501"/>
</dbReference>
<evidence type="ECO:0000313" key="1">
    <source>
        <dbReference type="WBParaSite" id="SCUD_0002326501-mRNA-1"/>
    </source>
</evidence>
<dbReference type="AlphaFoldDB" id="A0A183L7E2"/>
<name>A0A183L7E2_9TREM</name>
<sequence>MCVLPDVCLRYFDCRFPHEQILLFVLCNGMGSGAEFPLTRYCRRRCNCCSSCRLCSSSITILASRRPLCSHNNRDS</sequence>